<dbReference type="EMBL" id="SLXV01000021">
    <property type="protein sequence ID" value="TCP67075.1"/>
    <property type="molecule type" value="Genomic_DNA"/>
</dbReference>
<organism evidence="1 2">
    <name type="scientific">Baia soyae</name>
    <dbReference type="NCBI Taxonomy" id="1544746"/>
    <lineage>
        <taxon>Bacteria</taxon>
        <taxon>Bacillati</taxon>
        <taxon>Bacillota</taxon>
        <taxon>Bacilli</taxon>
        <taxon>Bacillales</taxon>
        <taxon>Thermoactinomycetaceae</taxon>
        <taxon>Baia</taxon>
    </lineage>
</organism>
<dbReference type="AlphaFoldDB" id="A0A4R2S761"/>
<gene>
    <name evidence="1" type="ORF">EDD57_12116</name>
</gene>
<keyword evidence="2" id="KW-1185">Reference proteome</keyword>
<comment type="caution">
    <text evidence="1">The sequence shown here is derived from an EMBL/GenBank/DDBJ whole genome shotgun (WGS) entry which is preliminary data.</text>
</comment>
<reference evidence="1 2" key="1">
    <citation type="submission" date="2019-03" db="EMBL/GenBank/DDBJ databases">
        <title>Genomic Encyclopedia of Type Strains, Phase IV (KMG-IV): sequencing the most valuable type-strain genomes for metagenomic binning, comparative biology and taxonomic classification.</title>
        <authorList>
            <person name="Goeker M."/>
        </authorList>
    </citation>
    <scope>NUCLEOTIDE SEQUENCE [LARGE SCALE GENOMIC DNA]</scope>
    <source>
        <strain evidence="1 2">DSM 46831</strain>
    </source>
</reference>
<proteinExistence type="predicted"/>
<name>A0A4R2S761_9BACL</name>
<dbReference type="OrthoDB" id="2991347at2"/>
<dbReference type="RefSeq" id="WP_131848945.1">
    <property type="nucleotide sequence ID" value="NZ_SLXV01000021.1"/>
</dbReference>
<evidence type="ECO:0000313" key="2">
    <source>
        <dbReference type="Proteomes" id="UP000294746"/>
    </source>
</evidence>
<dbReference type="Proteomes" id="UP000294746">
    <property type="component" value="Unassembled WGS sequence"/>
</dbReference>
<accession>A0A4R2S761</accession>
<protein>
    <submittedName>
        <fullName evidence="1">Uncharacterized protein</fullName>
    </submittedName>
</protein>
<sequence>MNVRQSSDWLTDLLQVHLSPDELQQVNTFLHAETWASPSALQRNWCDQREELPLRFHLEIDMKV</sequence>
<evidence type="ECO:0000313" key="1">
    <source>
        <dbReference type="EMBL" id="TCP67075.1"/>
    </source>
</evidence>